<protein>
    <submittedName>
        <fullName evidence="1">Uncharacterized protein</fullName>
    </submittedName>
</protein>
<gene>
    <name evidence="1" type="ORF">LPLAT_LOCUS9452</name>
</gene>
<evidence type="ECO:0000313" key="1">
    <source>
        <dbReference type="EMBL" id="CAL1683786.1"/>
    </source>
</evidence>
<sequence length="127" mass="14618">MGSRDTRNNGSTYTHGRLYTRGHIRRGKLTAEQFQWGLVTTPAVIVPTIIIYCSSMAPARSQSGWEGIKSSTIPLRQYNLHPNKLQDRKYQVHGSKEFIHLSIAVVNRRSNSMFQRSWNQKDNLSER</sequence>
<reference evidence="1" key="1">
    <citation type="submission" date="2024-04" db="EMBL/GenBank/DDBJ databases">
        <authorList>
            <consortium name="Molecular Ecology Group"/>
        </authorList>
    </citation>
    <scope>NUCLEOTIDE SEQUENCE</scope>
</reference>
<accession>A0AAV2NW48</accession>
<dbReference type="AlphaFoldDB" id="A0AAV2NW48"/>
<dbReference type="Proteomes" id="UP001497644">
    <property type="component" value="Chromosome 4"/>
</dbReference>
<keyword evidence="2" id="KW-1185">Reference proteome</keyword>
<proteinExistence type="predicted"/>
<name>A0AAV2NW48_9HYME</name>
<evidence type="ECO:0000313" key="2">
    <source>
        <dbReference type="Proteomes" id="UP001497644"/>
    </source>
</evidence>
<dbReference type="EMBL" id="OZ034827">
    <property type="protein sequence ID" value="CAL1683786.1"/>
    <property type="molecule type" value="Genomic_DNA"/>
</dbReference>
<organism evidence="1 2">
    <name type="scientific">Lasius platythorax</name>
    <dbReference type="NCBI Taxonomy" id="488582"/>
    <lineage>
        <taxon>Eukaryota</taxon>
        <taxon>Metazoa</taxon>
        <taxon>Ecdysozoa</taxon>
        <taxon>Arthropoda</taxon>
        <taxon>Hexapoda</taxon>
        <taxon>Insecta</taxon>
        <taxon>Pterygota</taxon>
        <taxon>Neoptera</taxon>
        <taxon>Endopterygota</taxon>
        <taxon>Hymenoptera</taxon>
        <taxon>Apocrita</taxon>
        <taxon>Aculeata</taxon>
        <taxon>Formicoidea</taxon>
        <taxon>Formicidae</taxon>
        <taxon>Formicinae</taxon>
        <taxon>Lasius</taxon>
        <taxon>Lasius</taxon>
    </lineage>
</organism>